<dbReference type="EMBL" id="JAUIQD010000004">
    <property type="protein sequence ID" value="KAK3353841.1"/>
    <property type="molecule type" value="Genomic_DNA"/>
</dbReference>
<protein>
    <recommendedName>
        <fullName evidence="4">C2H2-type domain-containing protein</fullName>
    </recommendedName>
</protein>
<reference evidence="2" key="2">
    <citation type="submission" date="2023-06" db="EMBL/GenBank/DDBJ databases">
        <authorList>
            <consortium name="Lawrence Berkeley National Laboratory"/>
            <person name="Haridas S."/>
            <person name="Hensen N."/>
            <person name="Bonometti L."/>
            <person name="Westerberg I."/>
            <person name="Brannstrom I.O."/>
            <person name="Guillou S."/>
            <person name="Cros-Aarteil S."/>
            <person name="Calhoun S."/>
            <person name="Kuo A."/>
            <person name="Mondo S."/>
            <person name="Pangilinan J."/>
            <person name="Riley R."/>
            <person name="Labutti K."/>
            <person name="Andreopoulos B."/>
            <person name="Lipzen A."/>
            <person name="Chen C."/>
            <person name="Yanf M."/>
            <person name="Daum C."/>
            <person name="Ng V."/>
            <person name="Clum A."/>
            <person name="Steindorff A."/>
            <person name="Ohm R."/>
            <person name="Martin F."/>
            <person name="Silar P."/>
            <person name="Natvig D."/>
            <person name="Lalanne C."/>
            <person name="Gautier V."/>
            <person name="Ament-Velasquez S.L."/>
            <person name="Kruys A."/>
            <person name="Hutchinson M.I."/>
            <person name="Powell A.J."/>
            <person name="Barry K."/>
            <person name="Miller A.N."/>
            <person name="Grigoriev I.V."/>
            <person name="Debuchy R."/>
            <person name="Gladieux P."/>
            <person name="Thoren M.H."/>
            <person name="Johannesson H."/>
        </authorList>
    </citation>
    <scope>NUCLEOTIDE SEQUENCE</scope>
    <source>
        <strain evidence="2">CBS 955.72</strain>
    </source>
</reference>
<feature type="region of interest" description="Disordered" evidence="1">
    <location>
        <begin position="536"/>
        <end position="568"/>
    </location>
</feature>
<name>A0AAJ0MET1_9PEZI</name>
<evidence type="ECO:0000256" key="1">
    <source>
        <dbReference type="SAM" id="MobiDB-lite"/>
    </source>
</evidence>
<feature type="compositionally biased region" description="Polar residues" evidence="1">
    <location>
        <begin position="32"/>
        <end position="42"/>
    </location>
</feature>
<feature type="compositionally biased region" description="Low complexity" evidence="1">
    <location>
        <begin position="112"/>
        <end position="129"/>
    </location>
</feature>
<evidence type="ECO:0000313" key="2">
    <source>
        <dbReference type="EMBL" id="KAK3353841.1"/>
    </source>
</evidence>
<sequence length="677" mass="73645">MGSPMDSTGSRESELLSTADSPDTTTSSSDLNESSPRSNNSDEPPPGRAMRVLRIILEEEFDVRLGISEPPEDMIDAVSECLDRISLSLQHQRSLGFLVPLNSFPLSADTSGTTTLTSAGTNNGKTTTGARKRGASDTGEDGEDDLQDEDLDDDEGGACVGSNVKKAKIEQYPCPLRKRNPLRFNIRDWEYCAKTPFKSMPVLKKHIKNYHCQTHFTYKCVRCHGTFPKPEDLAAHLRQDSDKMCQACDREGSPSSLGDDTFSAQVGERLRNRAEHFDWSSLWKALFPRDKPKDIPSPDFEPAVELHEVFYEYKTGLTELQDRLATGLDAVLPKLPMHNLERPPSDIPRSLHIFSIFDQFMEDVFQKSRAQAGISSAHPRPRRPLIRSPSEIPTSSVARGPSSSRAPSATTSPRPSSTLSASTNSGSRSIFPRLTDQPTPGQSSRTSSPTTPLRNFSTPILGHSPLIRSHSRRDFVMESAFNQSRPPPDQFSSPPSMASFPPNPPSVNHPDLSSVFNTPHSLAAEQTTAQFRRQGFRTPHSHPHAHPQLQSNQGTNGPGTSGFGSPAFSSGDNNIEFLSAGMLPWSPPSLSYSAPCQPVIPDSLANPNGYGYLRNMEAMRDVEHAGNQDNEQSLDAMIMSGSDAATSWMASGGEGYTGMSGGNSNGFGNLGHGGSST</sequence>
<feature type="compositionally biased region" description="Low complexity" evidence="1">
    <location>
        <begin position="438"/>
        <end position="452"/>
    </location>
</feature>
<feature type="region of interest" description="Disordered" evidence="1">
    <location>
        <begin position="481"/>
        <end position="512"/>
    </location>
</feature>
<organism evidence="2 3">
    <name type="scientific">Lasiosphaeria hispida</name>
    <dbReference type="NCBI Taxonomy" id="260671"/>
    <lineage>
        <taxon>Eukaryota</taxon>
        <taxon>Fungi</taxon>
        <taxon>Dikarya</taxon>
        <taxon>Ascomycota</taxon>
        <taxon>Pezizomycotina</taxon>
        <taxon>Sordariomycetes</taxon>
        <taxon>Sordariomycetidae</taxon>
        <taxon>Sordariales</taxon>
        <taxon>Lasiosphaeriaceae</taxon>
        <taxon>Lasiosphaeria</taxon>
    </lineage>
</organism>
<evidence type="ECO:0008006" key="4">
    <source>
        <dbReference type="Google" id="ProtNLM"/>
    </source>
</evidence>
<accession>A0AAJ0MET1</accession>
<evidence type="ECO:0000313" key="3">
    <source>
        <dbReference type="Proteomes" id="UP001275084"/>
    </source>
</evidence>
<feature type="region of interest" description="Disordered" evidence="1">
    <location>
        <begin position="112"/>
        <end position="157"/>
    </location>
</feature>
<dbReference type="Proteomes" id="UP001275084">
    <property type="component" value="Unassembled WGS sequence"/>
</dbReference>
<feature type="region of interest" description="Disordered" evidence="1">
    <location>
        <begin position="371"/>
        <end position="468"/>
    </location>
</feature>
<proteinExistence type="predicted"/>
<feature type="region of interest" description="Disordered" evidence="1">
    <location>
        <begin position="1"/>
        <end position="47"/>
    </location>
</feature>
<gene>
    <name evidence="2" type="ORF">B0T25DRAFT_545468</name>
</gene>
<feature type="compositionally biased region" description="Low complexity" evidence="1">
    <location>
        <begin position="386"/>
        <end position="429"/>
    </location>
</feature>
<dbReference type="PANTHER" id="PTHR38166:SF1">
    <property type="entry name" value="C2H2-TYPE DOMAIN-CONTAINING PROTEIN"/>
    <property type="match status" value="1"/>
</dbReference>
<dbReference type="PANTHER" id="PTHR38166">
    <property type="entry name" value="C2H2-TYPE DOMAIN-CONTAINING PROTEIN-RELATED"/>
    <property type="match status" value="1"/>
</dbReference>
<feature type="compositionally biased region" description="Acidic residues" evidence="1">
    <location>
        <begin position="138"/>
        <end position="156"/>
    </location>
</feature>
<feature type="compositionally biased region" description="Low complexity" evidence="1">
    <location>
        <begin position="15"/>
        <end position="31"/>
    </location>
</feature>
<dbReference type="AlphaFoldDB" id="A0AAJ0MET1"/>
<comment type="caution">
    <text evidence="2">The sequence shown here is derived from an EMBL/GenBank/DDBJ whole genome shotgun (WGS) entry which is preliminary data.</text>
</comment>
<keyword evidence="3" id="KW-1185">Reference proteome</keyword>
<reference evidence="2" key="1">
    <citation type="journal article" date="2023" name="Mol. Phylogenet. Evol.">
        <title>Genome-scale phylogeny and comparative genomics of the fungal order Sordariales.</title>
        <authorList>
            <person name="Hensen N."/>
            <person name="Bonometti L."/>
            <person name="Westerberg I."/>
            <person name="Brannstrom I.O."/>
            <person name="Guillou S."/>
            <person name="Cros-Aarteil S."/>
            <person name="Calhoun S."/>
            <person name="Haridas S."/>
            <person name="Kuo A."/>
            <person name="Mondo S."/>
            <person name="Pangilinan J."/>
            <person name="Riley R."/>
            <person name="LaButti K."/>
            <person name="Andreopoulos B."/>
            <person name="Lipzen A."/>
            <person name="Chen C."/>
            <person name="Yan M."/>
            <person name="Daum C."/>
            <person name="Ng V."/>
            <person name="Clum A."/>
            <person name="Steindorff A."/>
            <person name="Ohm R.A."/>
            <person name="Martin F."/>
            <person name="Silar P."/>
            <person name="Natvig D.O."/>
            <person name="Lalanne C."/>
            <person name="Gautier V."/>
            <person name="Ament-Velasquez S.L."/>
            <person name="Kruys A."/>
            <person name="Hutchinson M.I."/>
            <person name="Powell A.J."/>
            <person name="Barry K."/>
            <person name="Miller A.N."/>
            <person name="Grigoriev I.V."/>
            <person name="Debuchy R."/>
            <person name="Gladieux P."/>
            <person name="Hiltunen Thoren M."/>
            <person name="Johannesson H."/>
        </authorList>
    </citation>
    <scope>NUCLEOTIDE SEQUENCE</scope>
    <source>
        <strain evidence="2">CBS 955.72</strain>
    </source>
</reference>